<dbReference type="PANTHER" id="PTHR31221:SF360">
    <property type="entry name" value="WRKY DOMAIN-CONTAINING PROTEIN"/>
    <property type="match status" value="1"/>
</dbReference>
<feature type="compositionally biased region" description="Polar residues" evidence="7">
    <location>
        <begin position="32"/>
        <end position="51"/>
    </location>
</feature>
<evidence type="ECO:0000256" key="5">
    <source>
        <dbReference type="ARBA" id="ARBA00023163"/>
    </source>
</evidence>
<dbReference type="SUPFAM" id="SSF118290">
    <property type="entry name" value="WRKY DNA-binding domain"/>
    <property type="match status" value="1"/>
</dbReference>
<evidence type="ECO:0000256" key="4">
    <source>
        <dbReference type="ARBA" id="ARBA00023125"/>
    </source>
</evidence>
<keyword evidence="3" id="KW-0805">Transcription regulation</keyword>
<evidence type="ECO:0000256" key="7">
    <source>
        <dbReference type="SAM" id="MobiDB-lite"/>
    </source>
</evidence>
<feature type="domain" description="WRKY" evidence="8">
    <location>
        <begin position="106"/>
        <end position="170"/>
    </location>
</feature>
<keyword evidence="5" id="KW-0804">Transcription</keyword>
<evidence type="ECO:0000256" key="1">
    <source>
        <dbReference type="ARBA" id="ARBA00004123"/>
    </source>
</evidence>
<dbReference type="EMBL" id="JF709001">
    <property type="protein sequence ID" value="AEO31514.2"/>
    <property type="molecule type" value="mRNA"/>
</dbReference>
<name>G3FFB7_9ROSI</name>
<dbReference type="AlphaFoldDB" id="G3FFB7"/>
<keyword evidence="2" id="KW-0677">Repeat</keyword>
<dbReference type="PANTHER" id="PTHR31221">
    <property type="entry name" value="WRKY TRANSCRIPTION FACTOR PROTEIN 1-RELATED"/>
    <property type="match status" value="1"/>
</dbReference>
<evidence type="ECO:0000313" key="9">
    <source>
        <dbReference type="EMBL" id="AEO31514.2"/>
    </source>
</evidence>
<feature type="region of interest" description="Disordered" evidence="7">
    <location>
        <begin position="1"/>
        <end position="105"/>
    </location>
</feature>
<keyword evidence="4" id="KW-0238">DNA-binding</keyword>
<proteinExistence type="evidence at transcript level"/>
<evidence type="ECO:0000256" key="6">
    <source>
        <dbReference type="ARBA" id="ARBA00023242"/>
    </source>
</evidence>
<feature type="compositionally biased region" description="Basic and acidic residues" evidence="7">
    <location>
        <begin position="188"/>
        <end position="213"/>
    </location>
</feature>
<dbReference type="InterPro" id="IPR003657">
    <property type="entry name" value="WRKY_dom"/>
</dbReference>
<dbReference type="GO" id="GO:0003700">
    <property type="term" value="F:DNA-binding transcription factor activity"/>
    <property type="evidence" value="ECO:0007669"/>
    <property type="project" value="InterPro"/>
</dbReference>
<evidence type="ECO:0000256" key="3">
    <source>
        <dbReference type="ARBA" id="ARBA00023015"/>
    </source>
</evidence>
<evidence type="ECO:0000256" key="2">
    <source>
        <dbReference type="ARBA" id="ARBA00022737"/>
    </source>
</evidence>
<dbReference type="InterPro" id="IPR036576">
    <property type="entry name" value="WRKY_dom_sf"/>
</dbReference>
<sequence length="257" mass="28254">MVSPRKDAVDEVAPDKSPHGQSTDRGSHRSEPNNVSEIRAPQSDQDGSTPLNVRKKDSMESNTSQSLRSDPQGSASSIKSEKASETTTDIILASPSGPEGSTPTIMREKVSEDGYNWRKYGQKLVRANEFIRSYYKCTYPNCRVKKQLDCTHSGHITDTIYFGQHDHPKAPNLPLAVGFVVSIVEERPDDSSSSVAKDKSSDTHEQTPHKTEPMTDSQLSIVASDDVKPLSQSNKIRDEINDDSPGSKRRCVSPLAI</sequence>
<feature type="compositionally biased region" description="Basic and acidic residues" evidence="7">
    <location>
        <begin position="1"/>
        <end position="18"/>
    </location>
</feature>
<protein>
    <submittedName>
        <fullName evidence="9">WRKY transcription factor 2-5</fullName>
    </submittedName>
</protein>
<reference evidence="9" key="1">
    <citation type="submission" date="2012-10" db="EMBL/GenBank/DDBJ databases">
        <title>Studies on transcriptomics of somatic embryogenesis in Dimocarpus longan.</title>
        <authorList>
            <person name="Cai A."/>
            <person name="Lai Z."/>
            <person name="Lin Y."/>
            <person name="Ye W."/>
        </authorList>
    </citation>
    <scope>NUCLEOTIDE SEQUENCE</scope>
</reference>
<dbReference type="SMART" id="SM00774">
    <property type="entry name" value="WRKY"/>
    <property type="match status" value="1"/>
</dbReference>
<dbReference type="Gene3D" id="2.20.25.80">
    <property type="entry name" value="WRKY domain"/>
    <property type="match status" value="1"/>
</dbReference>
<dbReference type="GO" id="GO:0043565">
    <property type="term" value="F:sequence-specific DNA binding"/>
    <property type="evidence" value="ECO:0007669"/>
    <property type="project" value="InterPro"/>
</dbReference>
<feature type="region of interest" description="Disordered" evidence="7">
    <location>
        <begin position="188"/>
        <end position="257"/>
    </location>
</feature>
<dbReference type="PROSITE" id="PS50811">
    <property type="entry name" value="WRKY"/>
    <property type="match status" value="1"/>
</dbReference>
<accession>G3FFB7</accession>
<dbReference type="FunFam" id="2.20.25.80:FF:000006">
    <property type="entry name" value="WRKY transcription factor"/>
    <property type="match status" value="1"/>
</dbReference>
<feature type="compositionally biased region" description="Polar residues" evidence="7">
    <location>
        <begin position="60"/>
        <end position="73"/>
    </location>
</feature>
<evidence type="ECO:0000259" key="8">
    <source>
        <dbReference type="PROSITE" id="PS50811"/>
    </source>
</evidence>
<dbReference type="InterPro" id="IPR044810">
    <property type="entry name" value="WRKY_plant"/>
</dbReference>
<comment type="subcellular location">
    <subcellularLocation>
        <location evidence="1">Nucleus</location>
    </subcellularLocation>
</comment>
<organism evidence="9">
    <name type="scientific">Dimocarpus longan</name>
    <dbReference type="NCBI Taxonomy" id="128017"/>
    <lineage>
        <taxon>Eukaryota</taxon>
        <taxon>Viridiplantae</taxon>
        <taxon>Streptophyta</taxon>
        <taxon>Embryophyta</taxon>
        <taxon>Tracheophyta</taxon>
        <taxon>Spermatophyta</taxon>
        <taxon>Magnoliopsida</taxon>
        <taxon>eudicotyledons</taxon>
        <taxon>Gunneridae</taxon>
        <taxon>Pentapetalae</taxon>
        <taxon>rosids</taxon>
        <taxon>malvids</taxon>
        <taxon>Sapindales</taxon>
        <taxon>Sapindaceae</taxon>
        <taxon>Dimocarpus</taxon>
    </lineage>
</organism>
<keyword evidence="6" id="KW-0539">Nucleus</keyword>
<dbReference type="Pfam" id="PF03106">
    <property type="entry name" value="WRKY"/>
    <property type="match status" value="1"/>
</dbReference>
<dbReference type="GO" id="GO:0005634">
    <property type="term" value="C:nucleus"/>
    <property type="evidence" value="ECO:0007669"/>
    <property type="project" value="UniProtKB-SubCell"/>
</dbReference>